<feature type="domain" description="KTSC" evidence="1">
    <location>
        <begin position="12"/>
        <end position="68"/>
    </location>
</feature>
<organism evidence="2 3">
    <name type="scientific">Protaetiibacter mangrovi</name>
    <dbReference type="NCBI Taxonomy" id="2970926"/>
    <lineage>
        <taxon>Bacteria</taxon>
        <taxon>Bacillati</taxon>
        <taxon>Actinomycetota</taxon>
        <taxon>Actinomycetes</taxon>
        <taxon>Micrococcales</taxon>
        <taxon>Microbacteriaceae</taxon>
        <taxon>Protaetiibacter</taxon>
    </lineage>
</organism>
<evidence type="ECO:0000313" key="2">
    <source>
        <dbReference type="EMBL" id="MCS0500521.1"/>
    </source>
</evidence>
<keyword evidence="3" id="KW-1185">Reference proteome</keyword>
<dbReference type="RefSeq" id="WP_258799698.1">
    <property type="nucleotide sequence ID" value="NZ_JANTHX010000008.1"/>
</dbReference>
<comment type="caution">
    <text evidence="2">The sequence shown here is derived from an EMBL/GenBank/DDBJ whole genome shotgun (WGS) entry which is preliminary data.</text>
</comment>
<evidence type="ECO:0000313" key="3">
    <source>
        <dbReference type="Proteomes" id="UP001205337"/>
    </source>
</evidence>
<proteinExistence type="predicted"/>
<dbReference type="InterPro" id="IPR025309">
    <property type="entry name" value="KTSC_dom"/>
</dbReference>
<accession>A0ABT1ZIK0</accession>
<gene>
    <name evidence="2" type="ORF">NUH29_13275</name>
</gene>
<dbReference type="Proteomes" id="UP001205337">
    <property type="component" value="Unassembled WGS sequence"/>
</dbReference>
<dbReference type="EMBL" id="JANTHX010000008">
    <property type="protein sequence ID" value="MCS0500521.1"/>
    <property type="molecule type" value="Genomic_DNA"/>
</dbReference>
<name>A0ABT1ZIK0_9MICO</name>
<protein>
    <submittedName>
        <fullName evidence="2">KTSC domain-containing protein</fullName>
    </submittedName>
</protein>
<reference evidence="2 3" key="1">
    <citation type="submission" date="2022-08" db="EMBL/GenBank/DDBJ databases">
        <authorList>
            <person name="Li F."/>
        </authorList>
    </citation>
    <scope>NUCLEOTIDE SEQUENCE [LARGE SCALE GENOMIC DNA]</scope>
    <source>
        <strain evidence="2 3">10F1B-8-1</strain>
    </source>
</reference>
<sequence>MDHESWIDVLDSTTISAVRYDARRQLLDIRFTNERIYRYDGVTEFVYRALMRSDSKGRYFNEMIRDGFDYDELD</sequence>
<evidence type="ECO:0000259" key="1">
    <source>
        <dbReference type="Pfam" id="PF13619"/>
    </source>
</evidence>
<dbReference type="Pfam" id="PF13619">
    <property type="entry name" value="KTSC"/>
    <property type="match status" value="1"/>
</dbReference>